<evidence type="ECO:0000313" key="2">
    <source>
        <dbReference type="EMBL" id="GAA4814611.1"/>
    </source>
</evidence>
<evidence type="ECO:0000313" key="3">
    <source>
        <dbReference type="Proteomes" id="UP001500839"/>
    </source>
</evidence>
<dbReference type="InterPro" id="IPR013494">
    <property type="entry name" value="CHP02678"/>
</dbReference>
<dbReference type="Proteomes" id="UP001500839">
    <property type="component" value="Unassembled WGS sequence"/>
</dbReference>
<dbReference type="NCBIfam" id="TIGR02678">
    <property type="entry name" value="TIGR02678 family protein"/>
    <property type="match status" value="1"/>
</dbReference>
<comment type="caution">
    <text evidence="2">The sequence shown here is derived from an EMBL/GenBank/DDBJ whole genome shotgun (WGS) entry which is preliminary data.</text>
</comment>
<proteinExistence type="predicted"/>
<dbReference type="EMBL" id="BAABKQ010000001">
    <property type="protein sequence ID" value="GAA4814611.1"/>
    <property type="molecule type" value="Genomic_DNA"/>
</dbReference>
<evidence type="ECO:0008006" key="4">
    <source>
        <dbReference type="Google" id="ProtNLM"/>
    </source>
</evidence>
<evidence type="ECO:0000256" key="1">
    <source>
        <dbReference type="SAM" id="MobiDB-lite"/>
    </source>
</evidence>
<gene>
    <name evidence="2" type="ORF">GCM10023353_19950</name>
</gene>
<reference evidence="3" key="1">
    <citation type="journal article" date="2019" name="Int. J. Syst. Evol. Microbiol.">
        <title>The Global Catalogue of Microorganisms (GCM) 10K type strain sequencing project: providing services to taxonomists for standard genome sequencing and annotation.</title>
        <authorList>
            <consortium name="The Broad Institute Genomics Platform"/>
            <consortium name="The Broad Institute Genome Sequencing Center for Infectious Disease"/>
            <person name="Wu L."/>
            <person name="Ma J."/>
        </authorList>
    </citation>
    <scope>NUCLEOTIDE SEQUENCE [LARGE SCALE GENOMIC DNA]</scope>
    <source>
        <strain evidence="3">JCM 18542</strain>
    </source>
</reference>
<accession>A0ABP9CP49</accession>
<dbReference type="Pfam" id="PF09661">
    <property type="entry name" value="DUF2398"/>
    <property type="match status" value="1"/>
</dbReference>
<protein>
    <recommendedName>
        <fullName evidence="4">TIGR02678 family protein</fullName>
    </recommendedName>
</protein>
<feature type="region of interest" description="Disordered" evidence="1">
    <location>
        <begin position="405"/>
        <end position="469"/>
    </location>
</feature>
<sequence>MAGSLTDALAQSRDDERRRAARAILRRPLLRADGPDAESFALVQRHSAHLRAWFHTHAGWPLLVTPELARLTKTTDADGPDAHTHPAVTARPRRPFTRRRYVLACLLLAVLSRADAQITLGGLADDVLLAAADPGLAATGLEFTLDSRTQRGDLAAAVRLLIEFGVLSRVAGDEDQFVEDTGDVLYDVHRRALAGMLASARGPSTIVAAASGPAERFAERLARLTFDPPAGSEQLGDDRIRRSLTRRLLDDPVVYYDDLSPRARSLLDHRRAAMAAAVSDLTGLVPEVRAEGIAMVDPDGTLTDVRMPEGGTDGHAALLLATHLAAVDGPVRAADLEELIRSRAHGFATQGYWRRGAADPGADRVIVRTALDRLEALGLVRRGQGADGEPTVLPRPAIARYAVAEPAADDNVMELPGPEDPGPEDPGPENIGPENPEAEHSDAGQPGTALAVEDQPAEHSSKHTEEHAR</sequence>
<organism evidence="2 3">
    <name type="scientific">Tomitella cavernea</name>
    <dbReference type="NCBI Taxonomy" id="1387982"/>
    <lineage>
        <taxon>Bacteria</taxon>
        <taxon>Bacillati</taxon>
        <taxon>Actinomycetota</taxon>
        <taxon>Actinomycetes</taxon>
        <taxon>Mycobacteriales</taxon>
        <taxon>Tomitella</taxon>
    </lineage>
</organism>
<dbReference type="RefSeq" id="WP_200176089.1">
    <property type="nucleotide sequence ID" value="NZ_BAABKQ010000001.1"/>
</dbReference>
<keyword evidence="3" id="KW-1185">Reference proteome</keyword>
<feature type="compositionally biased region" description="Basic and acidic residues" evidence="1">
    <location>
        <begin position="456"/>
        <end position="469"/>
    </location>
</feature>
<name>A0ABP9CP49_9ACTN</name>